<organism evidence="1">
    <name type="scientific">Cyprideis torosa</name>
    <dbReference type="NCBI Taxonomy" id="163714"/>
    <lineage>
        <taxon>Eukaryota</taxon>
        <taxon>Metazoa</taxon>
        <taxon>Ecdysozoa</taxon>
        <taxon>Arthropoda</taxon>
        <taxon>Crustacea</taxon>
        <taxon>Oligostraca</taxon>
        <taxon>Ostracoda</taxon>
        <taxon>Podocopa</taxon>
        <taxon>Podocopida</taxon>
        <taxon>Cytherocopina</taxon>
        <taxon>Cytheroidea</taxon>
        <taxon>Cytherideidae</taxon>
        <taxon>Cyprideis</taxon>
    </lineage>
</organism>
<gene>
    <name evidence="1" type="ORF">CTOB1V02_LOCUS4155</name>
</gene>
<name>A0A7R8W778_9CRUS</name>
<dbReference type="InterPro" id="IPR000618">
    <property type="entry name" value="Insect_cuticle"/>
</dbReference>
<proteinExistence type="predicted"/>
<protein>
    <submittedName>
        <fullName evidence="1">Uncharacterized protein</fullName>
    </submittedName>
</protein>
<dbReference type="OrthoDB" id="8195082at2759"/>
<dbReference type="PANTHER" id="PTHR10380">
    <property type="entry name" value="CUTICLE PROTEIN"/>
    <property type="match status" value="1"/>
</dbReference>
<dbReference type="AlphaFoldDB" id="A0A7R8W778"/>
<dbReference type="InterPro" id="IPR050468">
    <property type="entry name" value="Cuticle_Struct_Prot"/>
</dbReference>
<reference evidence="1" key="1">
    <citation type="submission" date="2020-11" db="EMBL/GenBank/DDBJ databases">
        <authorList>
            <person name="Tran Van P."/>
        </authorList>
    </citation>
    <scope>NUCLEOTIDE SEQUENCE</scope>
</reference>
<dbReference type="EMBL" id="OB660780">
    <property type="protein sequence ID" value="CAD7226232.1"/>
    <property type="molecule type" value="Genomic_DNA"/>
</dbReference>
<dbReference type="GO" id="GO:0008010">
    <property type="term" value="F:structural constituent of chitin-based larval cuticle"/>
    <property type="evidence" value="ECO:0007669"/>
    <property type="project" value="TreeGrafter"/>
</dbReference>
<accession>A0A7R8W778</accession>
<sequence length="248" mass="27569">MMLRVFLPLLFALVTGDHGDQHRRTLSAPSPFFGVPSADLESQESRQVFQPPVFAETRQNVPTYLQRPLTEPAPKFGSDPSRNFNSVPVAPAVPGNLRASPVTSGRSKPAFSPAASPRRTEPEEEVEEVTTPPKPYSFQYKVDDRIEDLTQARYEVRSDDGKVEGVYSYSDGNNQRTVHYVADEGGFRIVKEDVKPLSGLNRDLVHGQAYVAQQYDGGLSEYQVRAEEIFPSKDSQASTFDLRSSNTT</sequence>
<dbReference type="Pfam" id="PF00379">
    <property type="entry name" value="Chitin_bind_4"/>
    <property type="match status" value="1"/>
</dbReference>
<dbReference type="PROSITE" id="PS51155">
    <property type="entry name" value="CHIT_BIND_RR_2"/>
    <property type="match status" value="1"/>
</dbReference>
<dbReference type="GO" id="GO:0062129">
    <property type="term" value="C:chitin-based extracellular matrix"/>
    <property type="evidence" value="ECO:0007669"/>
    <property type="project" value="TreeGrafter"/>
</dbReference>
<evidence type="ECO:0000313" key="1">
    <source>
        <dbReference type="EMBL" id="CAD7226232.1"/>
    </source>
</evidence>